<dbReference type="PANTHER" id="PTHR47506:SF1">
    <property type="entry name" value="HTH-TYPE TRANSCRIPTIONAL REGULATOR YJDC"/>
    <property type="match status" value="1"/>
</dbReference>
<evidence type="ECO:0000256" key="3">
    <source>
        <dbReference type="ARBA" id="ARBA00023163"/>
    </source>
</evidence>
<gene>
    <name evidence="6" type="ORF">NX794_32210</name>
</gene>
<keyword evidence="1" id="KW-0805">Transcription regulation</keyword>
<evidence type="ECO:0000256" key="4">
    <source>
        <dbReference type="PROSITE-ProRule" id="PRU00335"/>
    </source>
</evidence>
<dbReference type="Gene3D" id="1.10.357.10">
    <property type="entry name" value="Tetracycline Repressor, domain 2"/>
    <property type="match status" value="1"/>
</dbReference>
<keyword evidence="2 4" id="KW-0238">DNA-binding</keyword>
<dbReference type="EMBL" id="JANUGP010000038">
    <property type="protein sequence ID" value="MCS0605834.1"/>
    <property type="molecule type" value="Genomic_DNA"/>
</dbReference>
<proteinExistence type="predicted"/>
<evidence type="ECO:0000256" key="2">
    <source>
        <dbReference type="ARBA" id="ARBA00023125"/>
    </source>
</evidence>
<protein>
    <submittedName>
        <fullName evidence="6">TetR/AcrR family transcriptional regulator</fullName>
    </submittedName>
</protein>
<feature type="domain" description="HTH tetR-type" evidence="5">
    <location>
        <begin position="7"/>
        <end position="66"/>
    </location>
</feature>
<dbReference type="InterPro" id="IPR001647">
    <property type="entry name" value="HTH_TetR"/>
</dbReference>
<name>A0ABT2BBE3_9ACTN</name>
<dbReference type="SUPFAM" id="SSF46689">
    <property type="entry name" value="Homeodomain-like"/>
    <property type="match status" value="1"/>
</dbReference>
<comment type="caution">
    <text evidence="6">The sequence shown here is derived from an EMBL/GenBank/DDBJ whole genome shotgun (WGS) entry which is preliminary data.</text>
</comment>
<feature type="DNA-binding region" description="H-T-H motif" evidence="4">
    <location>
        <begin position="29"/>
        <end position="48"/>
    </location>
</feature>
<evidence type="ECO:0000256" key="1">
    <source>
        <dbReference type="ARBA" id="ARBA00023015"/>
    </source>
</evidence>
<evidence type="ECO:0000313" key="6">
    <source>
        <dbReference type="EMBL" id="MCS0605834.1"/>
    </source>
</evidence>
<organism evidence="6 7">
    <name type="scientific">Streptomyces pyxinicus</name>
    <dbReference type="NCBI Taxonomy" id="2970331"/>
    <lineage>
        <taxon>Bacteria</taxon>
        <taxon>Bacillati</taxon>
        <taxon>Actinomycetota</taxon>
        <taxon>Actinomycetes</taxon>
        <taxon>Kitasatosporales</taxon>
        <taxon>Streptomycetaceae</taxon>
        <taxon>Streptomyces</taxon>
    </lineage>
</organism>
<dbReference type="PRINTS" id="PR00455">
    <property type="entry name" value="HTHTETR"/>
</dbReference>
<keyword evidence="7" id="KW-1185">Reference proteome</keyword>
<dbReference type="SUPFAM" id="SSF48498">
    <property type="entry name" value="Tetracyclin repressor-like, C-terminal domain"/>
    <property type="match status" value="1"/>
</dbReference>
<keyword evidence="3" id="KW-0804">Transcription</keyword>
<dbReference type="PANTHER" id="PTHR47506">
    <property type="entry name" value="TRANSCRIPTIONAL REGULATORY PROTEIN"/>
    <property type="match status" value="1"/>
</dbReference>
<accession>A0ABT2BBE3</accession>
<evidence type="ECO:0000313" key="7">
    <source>
        <dbReference type="Proteomes" id="UP001205612"/>
    </source>
</evidence>
<reference evidence="6 7" key="1">
    <citation type="submission" date="2022-08" db="EMBL/GenBank/DDBJ databases">
        <authorList>
            <person name="Somphong A."/>
            <person name="Phongsopitanun W."/>
        </authorList>
    </citation>
    <scope>NUCLEOTIDE SEQUENCE [LARGE SCALE GENOMIC DNA]</scope>
    <source>
        <strain evidence="6 7">LP11</strain>
    </source>
</reference>
<dbReference type="InterPro" id="IPR036271">
    <property type="entry name" value="Tet_transcr_reg_TetR-rel_C_sf"/>
</dbReference>
<dbReference type="InterPro" id="IPR009057">
    <property type="entry name" value="Homeodomain-like_sf"/>
</dbReference>
<evidence type="ECO:0000259" key="5">
    <source>
        <dbReference type="PROSITE" id="PS50977"/>
    </source>
</evidence>
<sequence>MATPSKPSSRERLLDAAARLSYRDGVSIGIEALCREAGVSKRSMYQLFESKDEMLAASLRRRIPEYGARLRHPDPEAATPRERILYVFAQLEKGSTEPGYHGCPFLATLVELKDPAHPASKVAREVKDGLVETLRAEAERGGAHDPGLLARQLLLVFDGAAARAGSGVEHLSDGLATATATALLDAAGVA</sequence>
<dbReference type="Proteomes" id="UP001205612">
    <property type="component" value="Unassembled WGS sequence"/>
</dbReference>
<dbReference type="Pfam" id="PF00440">
    <property type="entry name" value="TetR_N"/>
    <property type="match status" value="1"/>
</dbReference>
<dbReference type="RefSeq" id="WP_258783200.1">
    <property type="nucleotide sequence ID" value="NZ_JANUGP010000038.1"/>
</dbReference>
<dbReference type="PROSITE" id="PS50977">
    <property type="entry name" value="HTH_TETR_2"/>
    <property type="match status" value="1"/>
</dbReference>